<reference evidence="3 4" key="1">
    <citation type="submission" date="2013-02" db="EMBL/GenBank/DDBJ databases">
        <title>The Genome Sequence of Enterococcus pallens BAA-351.</title>
        <authorList>
            <consortium name="The Broad Institute Genome Sequencing Platform"/>
            <consortium name="The Broad Institute Genome Sequencing Center for Infectious Disease"/>
            <person name="Earl A.M."/>
            <person name="Gilmore M.S."/>
            <person name="Lebreton F."/>
            <person name="Walker B."/>
            <person name="Young S.K."/>
            <person name="Zeng Q."/>
            <person name="Gargeya S."/>
            <person name="Fitzgerald M."/>
            <person name="Haas B."/>
            <person name="Abouelleil A."/>
            <person name="Alvarado L."/>
            <person name="Arachchi H.M."/>
            <person name="Berlin A.M."/>
            <person name="Chapman S.B."/>
            <person name="Dewar J."/>
            <person name="Goldberg J."/>
            <person name="Griggs A."/>
            <person name="Gujja S."/>
            <person name="Hansen M."/>
            <person name="Howarth C."/>
            <person name="Imamovic A."/>
            <person name="Larimer J."/>
            <person name="McCowan C."/>
            <person name="Murphy C."/>
            <person name="Neiman D."/>
            <person name="Pearson M."/>
            <person name="Priest M."/>
            <person name="Roberts A."/>
            <person name="Saif S."/>
            <person name="Shea T."/>
            <person name="Sisk P."/>
            <person name="Sykes S."/>
            <person name="Wortman J."/>
            <person name="Nusbaum C."/>
            <person name="Birren B."/>
        </authorList>
    </citation>
    <scope>NUCLEOTIDE SEQUENCE [LARGE SCALE GENOMIC DNA]</scope>
    <source>
        <strain evidence="3 4">ATCC BAA-351</strain>
    </source>
</reference>
<evidence type="ECO:0000259" key="2">
    <source>
        <dbReference type="SMART" id="SM00014"/>
    </source>
</evidence>
<feature type="transmembrane region" description="Helical" evidence="1">
    <location>
        <begin position="171"/>
        <end position="189"/>
    </location>
</feature>
<feature type="transmembrane region" description="Helical" evidence="1">
    <location>
        <begin position="45"/>
        <end position="69"/>
    </location>
</feature>
<dbReference type="SMART" id="SM00014">
    <property type="entry name" value="acidPPc"/>
    <property type="match status" value="1"/>
</dbReference>
<dbReference type="AlphaFoldDB" id="R2S6G2"/>
<dbReference type="PANTHER" id="PTHR14969:SF13">
    <property type="entry name" value="AT30094P"/>
    <property type="match status" value="1"/>
</dbReference>
<dbReference type="HOGENOM" id="CLU_072573_3_3_9"/>
<sequence length="190" mass="21349">MMWIALSSFIAFFLVLILVQSKRMQSVDASLAKQVIAQRRDGWTSIFLFFTKLGKAVPTILICLLLVLFPTTRTAIALNVGINVMATTGLTYIIKRIFKRERPKGDRLVEELDHSFPSGHSSTAAALYLGIFLNSFLYLSISWWWIIPALLICFLIGFSRVYLGVHYFTDVLGGWLLGTGIVFLIPLIVS</sequence>
<dbReference type="InterPro" id="IPR036938">
    <property type="entry name" value="PAP2/HPO_sf"/>
</dbReference>
<evidence type="ECO:0000313" key="3">
    <source>
        <dbReference type="EMBL" id="EOH91105.1"/>
    </source>
</evidence>
<evidence type="ECO:0000313" key="4">
    <source>
        <dbReference type="Proteomes" id="UP000013782"/>
    </source>
</evidence>
<gene>
    <name evidence="3" type="ORF">UAU_03644</name>
</gene>
<dbReference type="CDD" id="cd03392">
    <property type="entry name" value="PAP2_like_2"/>
    <property type="match status" value="1"/>
</dbReference>
<dbReference type="RefSeq" id="WP_010758618.1">
    <property type="nucleotide sequence ID" value="NZ_ASWD01000004.1"/>
</dbReference>
<proteinExistence type="predicted"/>
<dbReference type="EMBL" id="AJAQ01000035">
    <property type="protein sequence ID" value="EOH91105.1"/>
    <property type="molecule type" value="Genomic_DNA"/>
</dbReference>
<feature type="transmembrane region" description="Helical" evidence="1">
    <location>
        <begin position="76"/>
        <end position="98"/>
    </location>
</feature>
<dbReference type="OrthoDB" id="9789113at2"/>
<keyword evidence="4" id="KW-1185">Reference proteome</keyword>
<keyword evidence="1" id="KW-1133">Transmembrane helix</keyword>
<comment type="caution">
    <text evidence="3">The sequence shown here is derived from an EMBL/GenBank/DDBJ whole genome shotgun (WGS) entry which is preliminary data.</text>
</comment>
<feature type="transmembrane region" description="Helical" evidence="1">
    <location>
        <begin position="144"/>
        <end position="165"/>
    </location>
</feature>
<evidence type="ECO:0000256" key="1">
    <source>
        <dbReference type="SAM" id="Phobius"/>
    </source>
</evidence>
<dbReference type="Proteomes" id="UP000013782">
    <property type="component" value="Unassembled WGS sequence"/>
</dbReference>
<dbReference type="PANTHER" id="PTHR14969">
    <property type="entry name" value="SPHINGOSINE-1-PHOSPHATE PHOSPHOHYDROLASE"/>
    <property type="match status" value="1"/>
</dbReference>
<feature type="domain" description="Phosphatidic acid phosphatase type 2/haloperoxidase" evidence="2">
    <location>
        <begin position="75"/>
        <end position="186"/>
    </location>
</feature>
<dbReference type="Gene3D" id="1.20.144.10">
    <property type="entry name" value="Phosphatidic acid phosphatase type 2/haloperoxidase"/>
    <property type="match status" value="2"/>
</dbReference>
<dbReference type="STRING" id="160454.RV10_GL001079"/>
<dbReference type="PATRIC" id="fig|1158607.3.peg.3641"/>
<dbReference type="InterPro" id="IPR000326">
    <property type="entry name" value="PAP2/HPO"/>
</dbReference>
<name>R2S6G2_9ENTE</name>
<organism evidence="3 4">
    <name type="scientific">Enterococcus pallens ATCC BAA-351</name>
    <dbReference type="NCBI Taxonomy" id="1158607"/>
    <lineage>
        <taxon>Bacteria</taxon>
        <taxon>Bacillati</taxon>
        <taxon>Bacillota</taxon>
        <taxon>Bacilli</taxon>
        <taxon>Lactobacillales</taxon>
        <taxon>Enterococcaceae</taxon>
        <taxon>Enterococcus</taxon>
    </lineage>
</organism>
<dbReference type="SUPFAM" id="SSF48317">
    <property type="entry name" value="Acid phosphatase/Vanadium-dependent haloperoxidase"/>
    <property type="match status" value="1"/>
</dbReference>
<keyword evidence="1" id="KW-0472">Membrane</keyword>
<protein>
    <recommendedName>
        <fullName evidence="2">Phosphatidic acid phosphatase type 2/haloperoxidase domain-containing protein</fullName>
    </recommendedName>
</protein>
<accession>R2S6G2</accession>
<keyword evidence="1" id="KW-0812">Transmembrane</keyword>
<dbReference type="Pfam" id="PF01569">
    <property type="entry name" value="PAP2"/>
    <property type="match status" value="1"/>
</dbReference>
<dbReference type="eggNOG" id="COG0671">
    <property type="taxonomic scope" value="Bacteria"/>
</dbReference>